<dbReference type="EMBL" id="SEOL01000016">
    <property type="protein sequence ID" value="MBL0849429.1"/>
    <property type="molecule type" value="Genomic_DNA"/>
</dbReference>
<dbReference type="Pfam" id="PF10502">
    <property type="entry name" value="Peptidase_S26"/>
    <property type="match status" value="1"/>
</dbReference>
<comment type="catalytic activity">
    <reaction evidence="1 8">
        <text>Cleavage of hydrophobic, N-terminal signal or leader sequences from secreted and periplasmic proteins.</text>
        <dbReference type="EC" id="3.4.21.89"/>
    </reaction>
</comment>
<dbReference type="NCBIfam" id="TIGR02227">
    <property type="entry name" value="sigpep_I_bact"/>
    <property type="match status" value="1"/>
</dbReference>
<dbReference type="PROSITE" id="PS00761">
    <property type="entry name" value="SPASE_I_3"/>
    <property type="match status" value="1"/>
</dbReference>
<evidence type="ECO:0000256" key="8">
    <source>
        <dbReference type="RuleBase" id="RU003993"/>
    </source>
</evidence>
<sequence length="248" mass="28774">MLVKKGLKSKIPVNEAVKSILHAIFWAVLIRTFLFQPSTIPSGSMIPTLLVGDYIIINKFSYGYSKYSLPFSFNLFKGRIFKDQPQRGDVVVFRLPRDTNIDYVKRVIGLPGDKISIREGLLYINDVVVSHHSEGVFSYKYEKEWGDNIPLLREKIDNNVTYQVLLKDIFAYQNNIPDFFVPAGHYFMMGDNRDRSVDSRWIDVGFVPEENLIGRASIVLFSIGGDVPFRKIWLWIPNMRWDRIFKIL</sequence>
<dbReference type="PROSITE" id="PS00760">
    <property type="entry name" value="SPASE_I_2"/>
    <property type="match status" value="1"/>
</dbReference>
<organism evidence="11 12">
    <name type="scientific">Candidatus Liberibacter ctenarytainae</name>
    <dbReference type="NCBI Taxonomy" id="2020335"/>
    <lineage>
        <taxon>Bacteria</taxon>
        <taxon>Pseudomonadati</taxon>
        <taxon>Pseudomonadota</taxon>
        <taxon>Alphaproteobacteria</taxon>
        <taxon>Hyphomicrobiales</taxon>
        <taxon>Rhizobiaceae</taxon>
        <taxon>Liberibacter</taxon>
    </lineage>
</organism>
<evidence type="ECO:0000313" key="11">
    <source>
        <dbReference type="EMBL" id="MBL0849429.1"/>
    </source>
</evidence>
<name>A0A937AJX3_9HYPH</name>
<dbReference type="InterPro" id="IPR036286">
    <property type="entry name" value="LexA/Signal_pep-like_sf"/>
</dbReference>
<reference evidence="11" key="1">
    <citation type="submission" date="2019-02" db="EMBL/GenBank/DDBJ databases">
        <title>A novel Candidatus Liberibacter species associated with the New Zealand native fuchsia psyllid, Ctenarytaina fuchsiae.</title>
        <authorList>
            <person name="Thompson S.M."/>
            <person name="Jorgensen N."/>
            <person name="David C."/>
            <person name="Bulman S.R."/>
            <person name="Smith G.R."/>
        </authorList>
    </citation>
    <scope>NUCLEOTIDE SEQUENCE</scope>
    <source>
        <strain evidence="11">Oxford</strain>
    </source>
</reference>
<dbReference type="InterPro" id="IPR019757">
    <property type="entry name" value="Pept_S26A_signal_pept_1_Lys-AS"/>
</dbReference>
<feature type="active site" evidence="7">
    <location>
        <position position="44"/>
    </location>
</feature>
<feature type="active site" evidence="7">
    <location>
        <position position="105"/>
    </location>
</feature>
<dbReference type="GO" id="GO:0004252">
    <property type="term" value="F:serine-type endopeptidase activity"/>
    <property type="evidence" value="ECO:0007669"/>
    <property type="project" value="InterPro"/>
</dbReference>
<evidence type="ECO:0000256" key="2">
    <source>
        <dbReference type="ARBA" id="ARBA00009370"/>
    </source>
</evidence>
<evidence type="ECO:0000256" key="3">
    <source>
        <dbReference type="ARBA" id="ARBA00013208"/>
    </source>
</evidence>
<dbReference type="PANTHER" id="PTHR43390">
    <property type="entry name" value="SIGNAL PEPTIDASE I"/>
    <property type="match status" value="1"/>
</dbReference>
<dbReference type="CDD" id="cd06530">
    <property type="entry name" value="S26_SPase_I"/>
    <property type="match status" value="1"/>
</dbReference>
<evidence type="ECO:0000313" key="12">
    <source>
        <dbReference type="Proteomes" id="UP000736856"/>
    </source>
</evidence>
<keyword evidence="6 8" id="KW-0378">Hydrolase</keyword>
<comment type="caution">
    <text evidence="11">The sequence shown here is derived from an EMBL/GenBank/DDBJ whole genome shotgun (WGS) entry which is preliminary data.</text>
</comment>
<evidence type="ECO:0000256" key="1">
    <source>
        <dbReference type="ARBA" id="ARBA00000677"/>
    </source>
</evidence>
<dbReference type="InterPro" id="IPR019533">
    <property type="entry name" value="Peptidase_S26"/>
</dbReference>
<dbReference type="Proteomes" id="UP000736856">
    <property type="component" value="Unassembled WGS sequence"/>
</dbReference>
<evidence type="ECO:0000256" key="6">
    <source>
        <dbReference type="ARBA" id="ARBA00022801"/>
    </source>
</evidence>
<dbReference type="PANTHER" id="PTHR43390:SF1">
    <property type="entry name" value="CHLOROPLAST PROCESSING PEPTIDASE"/>
    <property type="match status" value="1"/>
</dbReference>
<dbReference type="InterPro" id="IPR000223">
    <property type="entry name" value="Pept_S26A_signal_pept_1"/>
</dbReference>
<dbReference type="PROSITE" id="PS00501">
    <property type="entry name" value="SPASE_I_1"/>
    <property type="match status" value="1"/>
</dbReference>
<dbReference type="EC" id="3.4.21.89" evidence="3 8"/>
<keyword evidence="5 8" id="KW-0645">Protease</keyword>
<dbReference type="GO" id="GO:0016020">
    <property type="term" value="C:membrane"/>
    <property type="evidence" value="ECO:0007669"/>
    <property type="project" value="UniProtKB-SubCell"/>
</dbReference>
<evidence type="ECO:0000256" key="9">
    <source>
        <dbReference type="RuleBase" id="RU362042"/>
    </source>
</evidence>
<evidence type="ECO:0000256" key="4">
    <source>
        <dbReference type="ARBA" id="ARBA00019232"/>
    </source>
</evidence>
<feature type="domain" description="Peptidase S26" evidence="10">
    <location>
        <begin position="15"/>
        <end position="220"/>
    </location>
</feature>
<dbReference type="SUPFAM" id="SSF51306">
    <property type="entry name" value="LexA/Signal peptidase"/>
    <property type="match status" value="1"/>
</dbReference>
<evidence type="ECO:0000259" key="10">
    <source>
        <dbReference type="Pfam" id="PF10502"/>
    </source>
</evidence>
<protein>
    <recommendedName>
        <fullName evidence="4 8">Signal peptidase I</fullName>
        <ecNumber evidence="3 8">3.4.21.89</ecNumber>
    </recommendedName>
</protein>
<dbReference type="PRINTS" id="PR00727">
    <property type="entry name" value="LEADERPTASE"/>
</dbReference>
<dbReference type="InterPro" id="IPR019756">
    <property type="entry name" value="Pept_S26A_signal_pept_1_Ser-AS"/>
</dbReference>
<comment type="subcellular location">
    <subcellularLocation>
        <location evidence="9">Membrane</location>
        <topology evidence="9">Single-pass type II membrane protein</topology>
    </subcellularLocation>
</comment>
<dbReference type="InterPro" id="IPR019758">
    <property type="entry name" value="Pept_S26A_signal_pept_1_CS"/>
</dbReference>
<accession>A0A937AJX3</accession>
<dbReference type="GO" id="GO:0006465">
    <property type="term" value="P:signal peptide processing"/>
    <property type="evidence" value="ECO:0007669"/>
    <property type="project" value="InterPro"/>
</dbReference>
<comment type="similarity">
    <text evidence="2 9">Belongs to the peptidase S26 family.</text>
</comment>
<evidence type="ECO:0000256" key="7">
    <source>
        <dbReference type="PIRSR" id="PIRSR600223-1"/>
    </source>
</evidence>
<proteinExistence type="inferred from homology"/>
<dbReference type="GO" id="GO:0009003">
    <property type="term" value="F:signal peptidase activity"/>
    <property type="evidence" value="ECO:0007669"/>
    <property type="project" value="UniProtKB-EC"/>
</dbReference>
<dbReference type="AlphaFoldDB" id="A0A937AJX3"/>
<gene>
    <name evidence="11" type="primary">lepB</name>
    <name evidence="11" type="ORF">EU981_05100</name>
</gene>
<dbReference type="Gene3D" id="2.10.109.10">
    <property type="entry name" value="Umud Fragment, subunit A"/>
    <property type="match status" value="1"/>
</dbReference>
<evidence type="ECO:0000256" key="5">
    <source>
        <dbReference type="ARBA" id="ARBA00022670"/>
    </source>
</evidence>